<dbReference type="EMBL" id="CP059491">
    <property type="protein sequence ID" value="QMT03147.1"/>
    <property type="molecule type" value="Genomic_DNA"/>
</dbReference>
<dbReference type="Proteomes" id="UP000515663">
    <property type="component" value="Chromosome"/>
</dbReference>
<evidence type="ECO:0000313" key="2">
    <source>
        <dbReference type="EMBL" id="QMT03147.1"/>
    </source>
</evidence>
<evidence type="ECO:0000313" key="3">
    <source>
        <dbReference type="Proteomes" id="UP000515663"/>
    </source>
</evidence>
<keyword evidence="3" id="KW-1185">Reference proteome</keyword>
<sequence>MIRTLLFRLLLTAVVSATLGVAVFAPARAAPHAPDGDRITITLISDRQHNSAAAWYDADGRLRTQTDVPLLHQDPETRRWSASMVYTRRSPGVPLDTLFQSGGRFARCEIRVNSAVVAEHTARGRHATSSCRPRNP</sequence>
<evidence type="ECO:0000256" key="1">
    <source>
        <dbReference type="SAM" id="SignalP"/>
    </source>
</evidence>
<keyword evidence="1" id="KW-0732">Signal</keyword>
<dbReference type="KEGG" id="gji:H1R19_08570"/>
<gene>
    <name evidence="2" type="ORF">H1R19_08570</name>
</gene>
<dbReference type="RefSeq" id="WP_219851206.1">
    <property type="nucleotide sequence ID" value="NZ_CP059491.1"/>
</dbReference>
<dbReference type="AlphaFoldDB" id="A0A7D7R4U7"/>
<protein>
    <submittedName>
        <fullName evidence="2">Uncharacterized protein</fullName>
    </submittedName>
</protein>
<feature type="signal peptide" evidence="1">
    <location>
        <begin position="1"/>
        <end position="29"/>
    </location>
</feature>
<organism evidence="2 3">
    <name type="scientific">Gordonia jinghuaiqii</name>
    <dbReference type="NCBI Taxonomy" id="2758710"/>
    <lineage>
        <taxon>Bacteria</taxon>
        <taxon>Bacillati</taxon>
        <taxon>Actinomycetota</taxon>
        <taxon>Actinomycetes</taxon>
        <taxon>Mycobacteriales</taxon>
        <taxon>Gordoniaceae</taxon>
        <taxon>Gordonia</taxon>
    </lineage>
</organism>
<dbReference type="Gene3D" id="2.60.40.2880">
    <property type="entry name" value="MmpS1-5, C-terminal soluble domain"/>
    <property type="match status" value="1"/>
</dbReference>
<accession>A0A7D7R4U7</accession>
<feature type="chain" id="PRO_5027594747" evidence="1">
    <location>
        <begin position="30"/>
        <end position="136"/>
    </location>
</feature>
<name>A0A7D7R4U7_9ACTN</name>
<proteinExistence type="predicted"/>
<dbReference type="InterPro" id="IPR038468">
    <property type="entry name" value="MmpS_C"/>
</dbReference>
<reference evidence="3" key="1">
    <citation type="submission" date="2020-07" db="EMBL/GenBank/DDBJ databases">
        <title>novel species isolated from the respiratory tract of Marmot.</title>
        <authorList>
            <person name="Zhang G."/>
        </authorList>
    </citation>
    <scope>NUCLEOTIDE SEQUENCE [LARGE SCALE GENOMIC DNA]</scope>
    <source>
        <strain evidence="3">686</strain>
    </source>
</reference>